<feature type="compositionally biased region" description="Basic and acidic residues" evidence="1">
    <location>
        <begin position="1"/>
        <end position="22"/>
    </location>
</feature>
<reference evidence="2" key="2">
    <citation type="submission" date="2012-06" db="EMBL/GenBank/DDBJ databases">
        <authorList>
            <person name="Yu Y."/>
            <person name="Currie J."/>
            <person name="Lomeli R."/>
            <person name="Angelova A."/>
            <person name="Collura K."/>
            <person name="Wissotski M."/>
            <person name="Campos D."/>
            <person name="Kudrna D."/>
            <person name="Golser W."/>
            <person name="Ashely E."/>
            <person name="Descour A."/>
            <person name="Fernandes J."/>
            <person name="Soderlund C."/>
            <person name="Walbot V."/>
        </authorList>
    </citation>
    <scope>NUCLEOTIDE SEQUENCE</scope>
    <source>
        <strain evidence="2">B73</strain>
    </source>
</reference>
<protein>
    <submittedName>
        <fullName evidence="2">Uncharacterized protein</fullName>
    </submittedName>
</protein>
<sequence length="122" mass="13572">MRVGEKEKLDAEQKFDTRRDQASWRVSRTRAREDGAGREHARARELDGWASWSRRASERAGRELEGDGTTGSLTGRRSRDEHGGISVGEGNPSQGRAPESRAARLRAGSRRAQQGEDAERRG</sequence>
<dbReference type="HOGENOM" id="CLU_2030081_0_0_1"/>
<dbReference type="AlphaFoldDB" id="C0PGE3"/>
<evidence type="ECO:0000313" key="2">
    <source>
        <dbReference type="EMBL" id="ACN34259.1"/>
    </source>
</evidence>
<evidence type="ECO:0000256" key="1">
    <source>
        <dbReference type="SAM" id="MobiDB-lite"/>
    </source>
</evidence>
<proteinExistence type="evidence at transcript level"/>
<reference evidence="2" key="1">
    <citation type="journal article" date="2009" name="PLoS Genet.">
        <title>Sequencing, mapping, and analysis of 27,455 maize full-length cDNAs.</title>
        <authorList>
            <person name="Soderlund C."/>
            <person name="Descour A."/>
            <person name="Kudrna D."/>
            <person name="Bomhoff M."/>
            <person name="Boyd L."/>
            <person name="Currie J."/>
            <person name="Angelova A."/>
            <person name="Collura K."/>
            <person name="Wissotski M."/>
            <person name="Ashley E."/>
            <person name="Morrow D."/>
            <person name="Fernandes J."/>
            <person name="Walbot V."/>
            <person name="Yu Y."/>
        </authorList>
    </citation>
    <scope>NUCLEOTIDE SEQUENCE</scope>
    <source>
        <strain evidence="2">B73</strain>
    </source>
</reference>
<accession>C0PGE3</accession>
<organism evidence="2">
    <name type="scientific">Zea mays</name>
    <name type="common">Maize</name>
    <dbReference type="NCBI Taxonomy" id="4577"/>
    <lineage>
        <taxon>Eukaryota</taxon>
        <taxon>Viridiplantae</taxon>
        <taxon>Streptophyta</taxon>
        <taxon>Embryophyta</taxon>
        <taxon>Tracheophyta</taxon>
        <taxon>Spermatophyta</taxon>
        <taxon>Magnoliopsida</taxon>
        <taxon>Liliopsida</taxon>
        <taxon>Poales</taxon>
        <taxon>Poaceae</taxon>
        <taxon>PACMAD clade</taxon>
        <taxon>Panicoideae</taxon>
        <taxon>Andropogonodae</taxon>
        <taxon>Andropogoneae</taxon>
        <taxon>Tripsacinae</taxon>
        <taxon>Zea</taxon>
    </lineage>
</organism>
<feature type="region of interest" description="Disordered" evidence="1">
    <location>
        <begin position="1"/>
        <end position="122"/>
    </location>
</feature>
<name>C0PGE3_MAIZE</name>
<dbReference type="EMBL" id="BT067362">
    <property type="protein sequence ID" value="ACN34259.1"/>
    <property type="molecule type" value="mRNA"/>
</dbReference>
<feature type="compositionally biased region" description="Basic and acidic residues" evidence="1">
    <location>
        <begin position="113"/>
        <end position="122"/>
    </location>
</feature>
<feature type="compositionally biased region" description="Basic and acidic residues" evidence="1">
    <location>
        <begin position="30"/>
        <end position="47"/>
    </location>
</feature>
<feature type="compositionally biased region" description="Basic and acidic residues" evidence="1">
    <location>
        <begin position="55"/>
        <end position="65"/>
    </location>
</feature>